<keyword evidence="5" id="KW-1185">Reference proteome</keyword>
<reference evidence="4 5" key="1">
    <citation type="journal article" date="2020" name="ISME J.">
        <title>Comparative genomics reveals insights into cyanobacterial evolution and habitat adaptation.</title>
        <authorList>
            <person name="Chen M.Y."/>
            <person name="Teng W.K."/>
            <person name="Zhao L."/>
            <person name="Hu C.X."/>
            <person name="Zhou Y.K."/>
            <person name="Han B.P."/>
            <person name="Song L.R."/>
            <person name="Shu W.S."/>
        </authorList>
    </citation>
    <scope>NUCLEOTIDE SEQUENCE [LARGE SCALE GENOMIC DNA]</scope>
    <source>
        <strain evidence="4 5">FACHB-1050</strain>
    </source>
</reference>
<dbReference type="Gene3D" id="3.40.50.300">
    <property type="entry name" value="P-loop containing nucleotide triphosphate hydrolases"/>
    <property type="match status" value="1"/>
</dbReference>
<dbReference type="PANTHER" id="PTHR46844">
    <property type="entry name" value="SLR5058 PROTEIN"/>
    <property type="match status" value="1"/>
</dbReference>
<evidence type="ECO:0000313" key="5">
    <source>
        <dbReference type="Proteomes" id="UP000618445"/>
    </source>
</evidence>
<dbReference type="SUPFAM" id="SSF52540">
    <property type="entry name" value="P-loop containing nucleoside triphosphate hydrolases"/>
    <property type="match status" value="1"/>
</dbReference>
<evidence type="ECO:0000256" key="1">
    <source>
        <dbReference type="ARBA" id="ARBA00022549"/>
    </source>
</evidence>
<dbReference type="SMART" id="SM00567">
    <property type="entry name" value="EZ_HEAT"/>
    <property type="match status" value="4"/>
</dbReference>
<dbReference type="Pfam" id="PF03130">
    <property type="entry name" value="HEAT_PBS"/>
    <property type="match status" value="1"/>
</dbReference>
<evidence type="ECO:0000313" key="4">
    <source>
        <dbReference type="EMBL" id="MBD2319840.1"/>
    </source>
</evidence>
<dbReference type="InterPro" id="IPR011989">
    <property type="entry name" value="ARM-like"/>
</dbReference>
<proteinExistence type="predicted"/>
<dbReference type="InterPro" id="IPR002182">
    <property type="entry name" value="NB-ARC"/>
</dbReference>
<dbReference type="Pfam" id="PF00931">
    <property type="entry name" value="NB-ARC"/>
    <property type="match status" value="1"/>
</dbReference>
<sequence length="1084" mass="123041">MSGSGGGGGYEYQARATAYVAAHILAEENLRWIEDNDPDVPISVAGETGGAGDDLCITLRSGIKIELQAKHGLEKDKLWKPLIKLGKGLKTDPKLYGVILTDSTASKTIREDLRNDFKRLGQGRVDNLKAITKETQQKFLDADLPDIDPEFFSRLVIIVLDLDEGLQNGKQAQLLLSRILHDRNQSAIVWEALCSTGQSLNTHEGCRDSKDWARLLCSKGVQLAADCAKANGVMSLEEREYLESVKQEFQVWWKPKAFMNEINDSTWLEFGLNVETEVNVEIKEEGKTDNAEKTNDKKQKKEKVILPILDAIRKFSNERILIFGKPGSGKSTILAQVLLRKVEEALQDSILPIPVLIELKDYQHQPNYIWQLIKEAFKKRSFLLGMKEDETLAYIENLIKDRRLLLLADGVNELPSEVRTDFKGFCDRNLPMILTTRDIDAGDFGIPNKLEIKPLSPEEVKDFLNKRLPNYHNRVQELCDRVRDFGQTPLMVWMLYIIFKQNPFKETPNTRGEAYREFTTIYVERAKEGVDLDESKRQLSNLAFEMIRCEQPIYESKVQSLIGTKTLKHLLSNHLLQWDGMLGSRKVQFCHQSLQEYYAAEYILDILIRLPELTTNRDGQKYTPFQTDYLNHLKWTEAIALMIGFPELTDSESKQLVKQALEVDLMMGSRLVGAVQAKVQAETIELIKNISGDTTASEWLRVTLMGRTQSRLALSDLLQFLQSSNMDVAIRAANWIGVLGCQDVVSKLNQILQSDLRFNQKNTTRTVPDKILLLKKEIIETINKLSPNICSDLNEFHNPFSSFLSVGATDDLLTKFEPESTEKNSLEILENSKDPNQIRQASRLLSKLGNLKAVSLLISRLNSQQDVKVYESFLDGLGKFETYEAISALVNQIKNSDVSLRKRAAKLLIENKRFTAVKELIPLLDNPEWDIKWCAADVLARFGSERAVPVLLEGLMENHHRDIQIIAAELLSLIKQDALPNIDKVISILLSSLANSDYAIRRSAAVSLAQFNREESIPELLNALHHYHPSNDESNTPTIYFKLGEYSRYPIPETTLELLGSDEAIRSWINEDLPYPDRKIKLIP</sequence>
<dbReference type="SUPFAM" id="SSF48371">
    <property type="entry name" value="ARM repeat"/>
    <property type="match status" value="1"/>
</dbReference>
<name>A0ABR8CHJ5_9CYAN</name>
<accession>A0ABR8CHJ5</accession>
<dbReference type="Gene3D" id="1.25.10.10">
    <property type="entry name" value="Leucine-rich Repeat Variant"/>
    <property type="match status" value="1"/>
</dbReference>
<dbReference type="PANTHER" id="PTHR46844:SF1">
    <property type="entry name" value="SLR5058 PROTEIN"/>
    <property type="match status" value="1"/>
</dbReference>
<gene>
    <name evidence="4" type="ORF">H6G05_23755</name>
</gene>
<dbReference type="EMBL" id="JACJQY010000068">
    <property type="protein sequence ID" value="MBD2319840.1"/>
    <property type="molecule type" value="Genomic_DNA"/>
</dbReference>
<dbReference type="InterPro" id="IPR004155">
    <property type="entry name" value="PBS_lyase_HEAT"/>
</dbReference>
<dbReference type="Proteomes" id="UP000618445">
    <property type="component" value="Unassembled WGS sequence"/>
</dbReference>
<feature type="domain" description="NB-ARC" evidence="3">
    <location>
        <begin position="316"/>
        <end position="466"/>
    </location>
</feature>
<dbReference type="InterPro" id="IPR027417">
    <property type="entry name" value="P-loop_NTPase"/>
</dbReference>
<evidence type="ECO:0000256" key="2">
    <source>
        <dbReference type="ARBA" id="ARBA00022738"/>
    </source>
</evidence>
<dbReference type="RefSeq" id="WP_190582254.1">
    <property type="nucleotide sequence ID" value="NZ_CAWPQU010000065.1"/>
</dbReference>
<protein>
    <submittedName>
        <fullName evidence="4">HEAT repeat domain-containing protein</fullName>
    </submittedName>
</protein>
<dbReference type="InterPro" id="IPR016024">
    <property type="entry name" value="ARM-type_fold"/>
</dbReference>
<comment type="caution">
    <text evidence="4">The sequence shown here is derived from an EMBL/GenBank/DDBJ whole genome shotgun (WGS) entry which is preliminary data.</text>
</comment>
<keyword evidence="2" id="KW-0605">Phycobilisome</keyword>
<evidence type="ECO:0000259" key="3">
    <source>
        <dbReference type="Pfam" id="PF00931"/>
    </source>
</evidence>
<keyword evidence="1" id="KW-0042">Antenna complex</keyword>
<organism evidence="4 5">
    <name type="scientific">Phormidium tenue FACHB-1050</name>
    <dbReference type="NCBI Taxonomy" id="2692857"/>
    <lineage>
        <taxon>Bacteria</taxon>
        <taxon>Bacillati</taxon>
        <taxon>Cyanobacteriota</taxon>
        <taxon>Cyanophyceae</taxon>
        <taxon>Oscillatoriophycideae</taxon>
        <taxon>Oscillatoriales</taxon>
        <taxon>Oscillatoriaceae</taxon>
        <taxon>Phormidium</taxon>
    </lineage>
</organism>
<dbReference type="Pfam" id="PF13646">
    <property type="entry name" value="HEAT_2"/>
    <property type="match status" value="1"/>
</dbReference>